<dbReference type="InterPro" id="IPR036412">
    <property type="entry name" value="HAD-like_sf"/>
</dbReference>
<dbReference type="GO" id="GO:0006281">
    <property type="term" value="P:DNA repair"/>
    <property type="evidence" value="ECO:0007669"/>
    <property type="project" value="TreeGrafter"/>
</dbReference>
<accession>A0A382A0L5</accession>
<reference evidence="1" key="1">
    <citation type="submission" date="2018-05" db="EMBL/GenBank/DDBJ databases">
        <authorList>
            <person name="Lanie J.A."/>
            <person name="Ng W.-L."/>
            <person name="Kazmierczak K.M."/>
            <person name="Andrzejewski T.M."/>
            <person name="Davidsen T.M."/>
            <person name="Wayne K.J."/>
            <person name="Tettelin H."/>
            <person name="Glass J.I."/>
            <person name="Rusch D."/>
            <person name="Podicherti R."/>
            <person name="Tsui H.-C.T."/>
            <person name="Winkler M.E."/>
        </authorList>
    </citation>
    <scope>NUCLEOTIDE SEQUENCE</scope>
</reference>
<dbReference type="PANTHER" id="PTHR43434:SF1">
    <property type="entry name" value="PHOSPHOGLYCOLATE PHOSPHATASE"/>
    <property type="match status" value="1"/>
</dbReference>
<dbReference type="Gene3D" id="3.40.50.1000">
    <property type="entry name" value="HAD superfamily/HAD-like"/>
    <property type="match status" value="1"/>
</dbReference>
<dbReference type="Gene3D" id="1.10.150.520">
    <property type="match status" value="1"/>
</dbReference>
<gene>
    <name evidence="1" type="ORF">METZ01_LOCUS147904</name>
</gene>
<dbReference type="InterPro" id="IPR050155">
    <property type="entry name" value="HAD-like_hydrolase_sf"/>
</dbReference>
<dbReference type="InterPro" id="IPR006439">
    <property type="entry name" value="HAD-SF_hydro_IA"/>
</dbReference>
<dbReference type="GO" id="GO:0008967">
    <property type="term" value="F:phosphoglycolate phosphatase activity"/>
    <property type="evidence" value="ECO:0007669"/>
    <property type="project" value="TreeGrafter"/>
</dbReference>
<name>A0A382A0L5_9ZZZZ</name>
<protein>
    <recommendedName>
        <fullName evidence="2">HAD family hydrolase</fullName>
    </recommendedName>
</protein>
<sequence length="246" mass="27356">MSPSIKAILFDVGGPLDTCVIMDQMIDDQIMSSFHKHGVDISADEYADANRWAIETFAPNPYQAIIWRISKGSQKLASAVESELLQTVDHRNDARGGFELREGILELIEKLWNENFLLGLAANQPAGSLKIMENLGILKYFKYNEVSGSTGLRKPDPRLLLQSCEGLGINPQEAIMVGDRIDNDIVPAKTLGMIAIRLVSGRHASQQARSVYERPDADVHNVRELEQTIRNFVAHPPKASNNSYLE</sequence>
<organism evidence="1">
    <name type="scientific">marine metagenome</name>
    <dbReference type="NCBI Taxonomy" id="408172"/>
    <lineage>
        <taxon>unclassified sequences</taxon>
        <taxon>metagenomes</taxon>
        <taxon>ecological metagenomes</taxon>
    </lineage>
</organism>
<dbReference type="Pfam" id="PF00702">
    <property type="entry name" value="Hydrolase"/>
    <property type="match status" value="1"/>
</dbReference>
<proteinExistence type="predicted"/>
<evidence type="ECO:0000313" key="1">
    <source>
        <dbReference type="EMBL" id="SVA95050.1"/>
    </source>
</evidence>
<dbReference type="InterPro" id="IPR023214">
    <property type="entry name" value="HAD_sf"/>
</dbReference>
<dbReference type="SFLD" id="SFLDG01129">
    <property type="entry name" value="C1.5:_HAD__Beta-PGM__Phosphata"/>
    <property type="match status" value="1"/>
</dbReference>
<dbReference type="SUPFAM" id="SSF56784">
    <property type="entry name" value="HAD-like"/>
    <property type="match status" value="1"/>
</dbReference>
<evidence type="ECO:0008006" key="2">
    <source>
        <dbReference type="Google" id="ProtNLM"/>
    </source>
</evidence>
<dbReference type="PANTHER" id="PTHR43434">
    <property type="entry name" value="PHOSPHOGLYCOLATE PHOSPHATASE"/>
    <property type="match status" value="1"/>
</dbReference>
<dbReference type="AlphaFoldDB" id="A0A382A0L5"/>
<dbReference type="NCBIfam" id="TIGR01549">
    <property type="entry name" value="HAD-SF-IA-v1"/>
    <property type="match status" value="1"/>
</dbReference>
<dbReference type="EMBL" id="UINC01023424">
    <property type="protein sequence ID" value="SVA95050.1"/>
    <property type="molecule type" value="Genomic_DNA"/>
</dbReference>
<dbReference type="SFLD" id="SFLDS00003">
    <property type="entry name" value="Haloacid_Dehalogenase"/>
    <property type="match status" value="1"/>
</dbReference>